<dbReference type="PANTHER" id="PTHR11086">
    <property type="entry name" value="DEOXYCYTIDYLATE DEAMINASE-RELATED"/>
    <property type="match status" value="1"/>
</dbReference>
<dbReference type="EC" id="3.5.4.12" evidence="7"/>
<evidence type="ECO:0000256" key="1">
    <source>
        <dbReference type="ARBA" id="ARBA00001947"/>
    </source>
</evidence>
<keyword evidence="3" id="KW-0479">Metal-binding</keyword>
<dbReference type="InterPro" id="IPR002125">
    <property type="entry name" value="CMP_dCMP_dom"/>
</dbReference>
<keyword evidence="5" id="KW-0378">Hydrolase</keyword>
<dbReference type="SUPFAM" id="SSF53927">
    <property type="entry name" value="Cytidine deaminase-like"/>
    <property type="match status" value="1"/>
</dbReference>
<keyword evidence="6" id="KW-0862">Zinc</keyword>
<evidence type="ECO:0000313" key="11">
    <source>
        <dbReference type="EMBL" id="KAG5182390.1"/>
    </source>
</evidence>
<dbReference type="InterPro" id="IPR015517">
    <property type="entry name" value="dCMP_deaminase-rel"/>
</dbReference>
<evidence type="ECO:0000259" key="10">
    <source>
        <dbReference type="PROSITE" id="PS51747"/>
    </source>
</evidence>
<evidence type="ECO:0000256" key="6">
    <source>
        <dbReference type="ARBA" id="ARBA00022833"/>
    </source>
</evidence>
<dbReference type="FunFam" id="3.40.140.10:FF:000021">
    <property type="entry name" value="Deoxycytidylate deaminase"/>
    <property type="match status" value="1"/>
</dbReference>
<dbReference type="Proteomes" id="UP000664859">
    <property type="component" value="Unassembled WGS sequence"/>
</dbReference>
<comment type="similarity">
    <text evidence="2">Belongs to the cytidine and deoxycytidylate deaminase family.</text>
</comment>
<dbReference type="PROSITE" id="PS00903">
    <property type="entry name" value="CYT_DCMP_DEAMINASES_1"/>
    <property type="match status" value="1"/>
</dbReference>
<dbReference type="InterPro" id="IPR016193">
    <property type="entry name" value="Cytidine_deaminase-like"/>
</dbReference>
<dbReference type="InterPro" id="IPR016192">
    <property type="entry name" value="APOBEC/CMP_deaminase_Zn-bd"/>
</dbReference>
<comment type="caution">
    <text evidence="11">The sequence shown here is derived from an EMBL/GenBank/DDBJ whole genome shotgun (WGS) entry which is preliminary data.</text>
</comment>
<evidence type="ECO:0000256" key="8">
    <source>
        <dbReference type="ARBA" id="ARBA00041763"/>
    </source>
</evidence>
<comment type="cofactor">
    <cofactor evidence="1">
        <name>Zn(2+)</name>
        <dbReference type="ChEBI" id="CHEBI:29105"/>
    </cofactor>
</comment>
<dbReference type="GO" id="GO:0009165">
    <property type="term" value="P:nucleotide biosynthetic process"/>
    <property type="evidence" value="ECO:0007669"/>
    <property type="project" value="UniProtKB-KW"/>
</dbReference>
<protein>
    <recommendedName>
        <fullName evidence="8">dCMP deaminase</fullName>
        <ecNumber evidence="7">3.5.4.12</ecNumber>
    </recommendedName>
    <alternativeName>
        <fullName evidence="8">dCMP deaminase</fullName>
    </alternativeName>
</protein>
<dbReference type="OrthoDB" id="6710946at2759"/>
<dbReference type="InterPro" id="IPR035105">
    <property type="entry name" value="Deoxycytidylate_deaminase_dom"/>
</dbReference>
<reference evidence="11" key="1">
    <citation type="submission" date="2021-02" db="EMBL/GenBank/DDBJ databases">
        <title>First Annotated Genome of the Yellow-green Alga Tribonema minus.</title>
        <authorList>
            <person name="Mahan K.M."/>
        </authorList>
    </citation>
    <scope>NUCLEOTIDE SEQUENCE</scope>
    <source>
        <strain evidence="11">UTEX B ZZ1240</strain>
    </source>
</reference>
<dbReference type="CDD" id="cd01286">
    <property type="entry name" value="deoxycytidylate_deaminase"/>
    <property type="match status" value="1"/>
</dbReference>
<feature type="domain" description="CMP/dCMP-type deaminase" evidence="10">
    <location>
        <begin position="39"/>
        <end position="177"/>
    </location>
</feature>
<evidence type="ECO:0000256" key="5">
    <source>
        <dbReference type="ARBA" id="ARBA00022801"/>
    </source>
</evidence>
<evidence type="ECO:0000256" key="7">
    <source>
        <dbReference type="ARBA" id="ARBA00038938"/>
    </source>
</evidence>
<evidence type="ECO:0000313" key="12">
    <source>
        <dbReference type="Proteomes" id="UP000664859"/>
    </source>
</evidence>
<dbReference type="GO" id="GO:0008270">
    <property type="term" value="F:zinc ion binding"/>
    <property type="evidence" value="ECO:0007669"/>
    <property type="project" value="InterPro"/>
</dbReference>
<evidence type="ECO:0000256" key="9">
    <source>
        <dbReference type="SAM" id="MobiDB-lite"/>
    </source>
</evidence>
<dbReference type="GO" id="GO:0005737">
    <property type="term" value="C:cytoplasm"/>
    <property type="evidence" value="ECO:0007669"/>
    <property type="project" value="TreeGrafter"/>
</dbReference>
<sequence length="208" mass="22658">MLTGEEATDELQQQEAKLEPQAVPAPTWAVGGARKDYLHWDDYFMSVAFLSAMRSKDPSTQVGACIVNPDKRIVGIGYNGFPAGCSDERLPWARAAPNELDTKYPYVCHAEMNAILNKNAADVRGCTIYVALFPCADCAKLIIQSGIAHVVYVSDKYRDAPAFVASRRMLDLAGVRCRRHVSARRRVTIDFGAADAATAEEAGTDGTL</sequence>
<accession>A0A835YZN4</accession>
<proteinExistence type="inferred from homology"/>
<dbReference type="Gene3D" id="3.40.140.10">
    <property type="entry name" value="Cytidine Deaminase, domain 2"/>
    <property type="match status" value="1"/>
</dbReference>
<keyword evidence="12" id="KW-1185">Reference proteome</keyword>
<dbReference type="PANTHER" id="PTHR11086:SF18">
    <property type="entry name" value="DEOXYCYTIDYLATE DEAMINASE"/>
    <property type="match status" value="1"/>
</dbReference>
<feature type="region of interest" description="Disordered" evidence="9">
    <location>
        <begin position="1"/>
        <end position="23"/>
    </location>
</feature>
<organism evidence="11 12">
    <name type="scientific">Tribonema minus</name>
    <dbReference type="NCBI Taxonomy" id="303371"/>
    <lineage>
        <taxon>Eukaryota</taxon>
        <taxon>Sar</taxon>
        <taxon>Stramenopiles</taxon>
        <taxon>Ochrophyta</taxon>
        <taxon>PX clade</taxon>
        <taxon>Xanthophyceae</taxon>
        <taxon>Tribonematales</taxon>
        <taxon>Tribonemataceae</taxon>
        <taxon>Tribonema</taxon>
    </lineage>
</organism>
<dbReference type="PROSITE" id="PS51747">
    <property type="entry name" value="CYT_DCMP_DEAMINASES_2"/>
    <property type="match status" value="1"/>
</dbReference>
<evidence type="ECO:0000256" key="3">
    <source>
        <dbReference type="ARBA" id="ARBA00022723"/>
    </source>
</evidence>
<dbReference type="AlphaFoldDB" id="A0A835YZN4"/>
<name>A0A835YZN4_9STRA</name>
<evidence type="ECO:0000256" key="2">
    <source>
        <dbReference type="ARBA" id="ARBA00006576"/>
    </source>
</evidence>
<gene>
    <name evidence="11" type="ORF">JKP88DRAFT_164537</name>
</gene>
<keyword evidence="4" id="KW-0545">Nucleotide biosynthesis</keyword>
<dbReference type="GO" id="GO:0004132">
    <property type="term" value="F:dCMP deaminase activity"/>
    <property type="evidence" value="ECO:0007669"/>
    <property type="project" value="UniProtKB-EC"/>
</dbReference>
<dbReference type="EMBL" id="JAFCMP010000246">
    <property type="protein sequence ID" value="KAG5182390.1"/>
    <property type="molecule type" value="Genomic_DNA"/>
</dbReference>
<dbReference type="Pfam" id="PF00383">
    <property type="entry name" value="dCMP_cyt_deam_1"/>
    <property type="match status" value="1"/>
</dbReference>
<evidence type="ECO:0000256" key="4">
    <source>
        <dbReference type="ARBA" id="ARBA00022727"/>
    </source>
</evidence>